<gene>
    <name evidence="1" type="ORF">GCM10010521_12580</name>
</gene>
<name>A0ABP6MVL1_9ACTN</name>
<reference evidence="2" key="1">
    <citation type="journal article" date="2019" name="Int. J. Syst. Evol. Microbiol.">
        <title>The Global Catalogue of Microorganisms (GCM) 10K type strain sequencing project: providing services to taxonomists for standard genome sequencing and annotation.</title>
        <authorList>
            <consortium name="The Broad Institute Genomics Platform"/>
            <consortium name="The Broad Institute Genome Sequencing Center for Infectious Disease"/>
            <person name="Wu L."/>
            <person name="Ma J."/>
        </authorList>
    </citation>
    <scope>NUCLEOTIDE SEQUENCE [LARGE SCALE GENOMIC DNA]</scope>
    <source>
        <strain evidence="2">JCM 11574</strain>
    </source>
</reference>
<keyword evidence="2" id="KW-1185">Reference proteome</keyword>
<dbReference type="Proteomes" id="UP001500893">
    <property type="component" value="Unassembled WGS sequence"/>
</dbReference>
<sequence>MPAPAQPPAARLFPRGSCGFIAESRAAASGEDAREPSPEVRPGRLAVAVRQPGFSVVVSEAAALEGCGFGSSPGWRHRRLPHAAPAPRAVRGDGFGGPGFGGGLPPAAGRITGAGAGFAGLLVHPHERHRDVARRLREPLLSERQASLGVALADRADEPIVASRRSWRGKGVGNVRGPADGPVFLALTPSLIPWSP</sequence>
<comment type="caution">
    <text evidence="1">The sequence shown here is derived from an EMBL/GenBank/DDBJ whole genome shotgun (WGS) entry which is preliminary data.</text>
</comment>
<protein>
    <submittedName>
        <fullName evidence="1">Uncharacterized protein</fullName>
    </submittedName>
</protein>
<accession>A0ABP6MVL1</accession>
<proteinExistence type="predicted"/>
<organism evidence="1 2">
    <name type="scientific">Streptomyces rameus</name>
    <dbReference type="NCBI Taxonomy" id="68261"/>
    <lineage>
        <taxon>Bacteria</taxon>
        <taxon>Bacillati</taxon>
        <taxon>Actinomycetota</taxon>
        <taxon>Actinomycetes</taxon>
        <taxon>Kitasatosporales</taxon>
        <taxon>Streptomycetaceae</taxon>
        <taxon>Streptomyces</taxon>
    </lineage>
</organism>
<dbReference type="EMBL" id="BAAAVM010000013">
    <property type="protein sequence ID" value="GAA3127627.1"/>
    <property type="molecule type" value="Genomic_DNA"/>
</dbReference>
<evidence type="ECO:0000313" key="1">
    <source>
        <dbReference type="EMBL" id="GAA3127627.1"/>
    </source>
</evidence>
<evidence type="ECO:0000313" key="2">
    <source>
        <dbReference type="Proteomes" id="UP001500893"/>
    </source>
</evidence>